<feature type="region of interest" description="Disordered" evidence="1">
    <location>
        <begin position="203"/>
        <end position="268"/>
    </location>
</feature>
<feature type="compositionally biased region" description="Low complexity" evidence="1">
    <location>
        <begin position="15"/>
        <end position="27"/>
    </location>
</feature>
<feature type="region of interest" description="Disordered" evidence="1">
    <location>
        <begin position="1"/>
        <end position="32"/>
    </location>
</feature>
<gene>
    <name evidence="2" type="ORF">EHS25_008252</name>
</gene>
<dbReference type="AlphaFoldDB" id="A0A427YP30"/>
<protein>
    <submittedName>
        <fullName evidence="2">Uncharacterized protein</fullName>
    </submittedName>
</protein>
<sequence>MPTRTRQAQDDSQRGSTSAGSSTTTTAIGQEHTSTTKGYTAFLITERDGQCTYVLQPIRRPFGPNQPPPGSTMGDAVESVMRRLEWSFENEPTMGLFHGTEYRAEVHPDTSRFLFYAADIDLPTLRERLVHGELATVLATLGAPVSLRGTAWWSRPWTHFSADPPSNASSLTLTMPCPPLVEVGEERVMVTLGMETSTLGTVAEEHGEQHSDGTDGDQADLERPWSTDDSSFGVGSGSDGSDVSEGDLDGAAAHSDSVNPAAPQPEPT</sequence>
<dbReference type="EMBL" id="RSCD01000005">
    <property type="protein sequence ID" value="RSH92806.1"/>
    <property type="molecule type" value="Genomic_DNA"/>
</dbReference>
<dbReference type="OrthoDB" id="10387402at2759"/>
<reference evidence="2 3" key="1">
    <citation type="submission" date="2018-11" db="EMBL/GenBank/DDBJ databases">
        <title>Genome sequence of Saitozyma podzolica DSM 27192.</title>
        <authorList>
            <person name="Aliyu H."/>
            <person name="Gorte O."/>
            <person name="Ochsenreither K."/>
        </authorList>
    </citation>
    <scope>NUCLEOTIDE SEQUENCE [LARGE SCALE GENOMIC DNA]</scope>
    <source>
        <strain evidence="2 3">DSM 27192</strain>
    </source>
</reference>
<keyword evidence="3" id="KW-1185">Reference proteome</keyword>
<evidence type="ECO:0000313" key="2">
    <source>
        <dbReference type="EMBL" id="RSH92806.1"/>
    </source>
</evidence>
<evidence type="ECO:0000313" key="3">
    <source>
        <dbReference type="Proteomes" id="UP000279259"/>
    </source>
</evidence>
<evidence type="ECO:0000256" key="1">
    <source>
        <dbReference type="SAM" id="MobiDB-lite"/>
    </source>
</evidence>
<proteinExistence type="predicted"/>
<comment type="caution">
    <text evidence="2">The sequence shown here is derived from an EMBL/GenBank/DDBJ whole genome shotgun (WGS) entry which is preliminary data.</text>
</comment>
<organism evidence="2 3">
    <name type="scientific">Saitozyma podzolica</name>
    <dbReference type="NCBI Taxonomy" id="1890683"/>
    <lineage>
        <taxon>Eukaryota</taxon>
        <taxon>Fungi</taxon>
        <taxon>Dikarya</taxon>
        <taxon>Basidiomycota</taxon>
        <taxon>Agaricomycotina</taxon>
        <taxon>Tremellomycetes</taxon>
        <taxon>Tremellales</taxon>
        <taxon>Trimorphomycetaceae</taxon>
        <taxon>Saitozyma</taxon>
    </lineage>
</organism>
<feature type="compositionally biased region" description="Low complexity" evidence="1">
    <location>
        <begin position="228"/>
        <end position="241"/>
    </location>
</feature>
<name>A0A427YP30_9TREE</name>
<feature type="compositionally biased region" description="Basic and acidic residues" evidence="1">
    <location>
        <begin position="203"/>
        <end position="213"/>
    </location>
</feature>
<dbReference type="Proteomes" id="UP000279259">
    <property type="component" value="Unassembled WGS sequence"/>
</dbReference>
<accession>A0A427YP30</accession>